<dbReference type="PANTHER" id="PTHR43280">
    <property type="entry name" value="ARAC-FAMILY TRANSCRIPTIONAL REGULATOR"/>
    <property type="match status" value="1"/>
</dbReference>
<keyword evidence="2 5" id="KW-0238">DNA-binding</keyword>
<evidence type="ECO:0000259" key="4">
    <source>
        <dbReference type="PROSITE" id="PS01124"/>
    </source>
</evidence>
<dbReference type="SUPFAM" id="SSF51215">
    <property type="entry name" value="Regulatory protein AraC"/>
    <property type="match status" value="1"/>
</dbReference>
<dbReference type="Proteomes" id="UP000286246">
    <property type="component" value="Unassembled WGS sequence"/>
</dbReference>
<dbReference type="PROSITE" id="PS01124">
    <property type="entry name" value="HTH_ARAC_FAMILY_2"/>
    <property type="match status" value="1"/>
</dbReference>
<evidence type="ECO:0000313" key="5">
    <source>
        <dbReference type="EMBL" id="RKE46898.1"/>
    </source>
</evidence>
<dbReference type="SUPFAM" id="SSF46689">
    <property type="entry name" value="Homeodomain-like"/>
    <property type="match status" value="1"/>
</dbReference>
<accession>A0A420AR10</accession>
<dbReference type="InterPro" id="IPR018060">
    <property type="entry name" value="HTH_AraC"/>
</dbReference>
<protein>
    <submittedName>
        <fullName evidence="5">AraC-like DNA-binding protein</fullName>
    </submittedName>
</protein>
<dbReference type="AlphaFoldDB" id="A0A420AR10"/>
<name>A0A420AR10_SPHD1</name>
<keyword evidence="6" id="KW-1185">Reference proteome</keyword>
<feature type="domain" description="HTH araC/xylS-type" evidence="4">
    <location>
        <begin position="173"/>
        <end position="271"/>
    </location>
</feature>
<dbReference type="GO" id="GO:0043565">
    <property type="term" value="F:sequence-specific DNA binding"/>
    <property type="evidence" value="ECO:0007669"/>
    <property type="project" value="InterPro"/>
</dbReference>
<gene>
    <name evidence="5" type="ORF">DFQ12_4056</name>
</gene>
<evidence type="ECO:0000256" key="2">
    <source>
        <dbReference type="ARBA" id="ARBA00023125"/>
    </source>
</evidence>
<dbReference type="InterPro" id="IPR020449">
    <property type="entry name" value="Tscrpt_reg_AraC-type_HTH"/>
</dbReference>
<comment type="caution">
    <text evidence="5">The sequence shown here is derived from an EMBL/GenBank/DDBJ whole genome shotgun (WGS) entry which is preliminary data.</text>
</comment>
<dbReference type="GO" id="GO:0003700">
    <property type="term" value="F:DNA-binding transcription factor activity"/>
    <property type="evidence" value="ECO:0007669"/>
    <property type="project" value="InterPro"/>
</dbReference>
<dbReference type="PANTHER" id="PTHR43280:SF32">
    <property type="entry name" value="TRANSCRIPTIONAL REGULATORY PROTEIN"/>
    <property type="match status" value="1"/>
</dbReference>
<dbReference type="RefSeq" id="WP_120260745.1">
    <property type="nucleotide sequence ID" value="NZ_RAPY01000004.1"/>
</dbReference>
<dbReference type="SMART" id="SM00342">
    <property type="entry name" value="HTH_ARAC"/>
    <property type="match status" value="1"/>
</dbReference>
<dbReference type="Pfam" id="PF12833">
    <property type="entry name" value="HTH_18"/>
    <property type="match status" value="1"/>
</dbReference>
<dbReference type="InterPro" id="IPR009057">
    <property type="entry name" value="Homeodomain-like_sf"/>
</dbReference>
<keyword evidence="1" id="KW-0805">Transcription regulation</keyword>
<dbReference type="InterPro" id="IPR037923">
    <property type="entry name" value="HTH-like"/>
</dbReference>
<sequence length="281" mass="32983">MIPIHNKELSPQGIEMLPFKDLSQGPAVPHRDDHYMFILQQKGRSCWTIDFKQWMLEQVSVCFVAPGQVHQCLLNEDAKCWMLFVEPKLIPMEYRTMIDSFMYNRQVISLKPDHPVFALAAILYDFIEQGEQIFYQSILHAQVNALIGYLTAAFVPQSQIHKKIGSHKYLLVTMFKNLISQQFKEVKQVKDYAEQLHITPLYLNEVSKEITGFTASYWIQNEVLLEAQRLLFYTNMDVKEIAFSLGYEDHTYFSRFFKKNLGCTAGQFRQNNHYLSNYMHE</sequence>
<dbReference type="Gene3D" id="1.10.10.60">
    <property type="entry name" value="Homeodomain-like"/>
    <property type="match status" value="1"/>
</dbReference>
<dbReference type="OrthoDB" id="2585681at2"/>
<evidence type="ECO:0000313" key="6">
    <source>
        <dbReference type="Proteomes" id="UP000286246"/>
    </source>
</evidence>
<reference evidence="5 6" key="1">
    <citation type="submission" date="2018-09" db="EMBL/GenBank/DDBJ databases">
        <title>Genomic Encyclopedia of Type Strains, Phase III (KMG-III): the genomes of soil and plant-associated and newly described type strains.</title>
        <authorList>
            <person name="Whitman W."/>
        </authorList>
    </citation>
    <scope>NUCLEOTIDE SEQUENCE [LARGE SCALE GENOMIC DNA]</scope>
    <source>
        <strain evidence="5 6">CECT 7938</strain>
    </source>
</reference>
<dbReference type="PRINTS" id="PR00032">
    <property type="entry name" value="HTHARAC"/>
</dbReference>
<evidence type="ECO:0000256" key="3">
    <source>
        <dbReference type="ARBA" id="ARBA00023163"/>
    </source>
</evidence>
<organism evidence="5 6">
    <name type="scientific">Sphingobacterium detergens</name>
    <dbReference type="NCBI Taxonomy" id="1145106"/>
    <lineage>
        <taxon>Bacteria</taxon>
        <taxon>Pseudomonadati</taxon>
        <taxon>Bacteroidota</taxon>
        <taxon>Sphingobacteriia</taxon>
        <taxon>Sphingobacteriales</taxon>
        <taxon>Sphingobacteriaceae</taxon>
        <taxon>Sphingobacterium</taxon>
    </lineage>
</organism>
<keyword evidence="3" id="KW-0804">Transcription</keyword>
<proteinExistence type="predicted"/>
<evidence type="ECO:0000256" key="1">
    <source>
        <dbReference type="ARBA" id="ARBA00023015"/>
    </source>
</evidence>
<dbReference type="EMBL" id="RAPY01000004">
    <property type="protein sequence ID" value="RKE46898.1"/>
    <property type="molecule type" value="Genomic_DNA"/>
</dbReference>